<dbReference type="InterPro" id="IPR036390">
    <property type="entry name" value="WH_DNA-bd_sf"/>
</dbReference>
<evidence type="ECO:0000313" key="2">
    <source>
        <dbReference type="Proteomes" id="UP000092952"/>
    </source>
</evidence>
<proteinExistence type="predicted"/>
<sequence length="110" mass="12581">MRTVIGIRPAKTGRRAVDDASNPTPTVWFDSWRQMASLLSDENRALLRLMRERQPRTVLELAEWSGRAASNLSRTLRHLERHGLVKLHRSPDSRAVRPEALATEFLVVLD</sequence>
<evidence type="ECO:0000313" key="1">
    <source>
        <dbReference type="EMBL" id="ANX05215.1"/>
    </source>
</evidence>
<reference evidence="2" key="1">
    <citation type="submission" date="2016-03" db="EMBL/GenBank/DDBJ databases">
        <title>Complete genome sequence of Solimmundus cernigliae, representing a novel lineage of polycyclic aromatic hydrocarbon degraders within the Gammaproteobacteria.</title>
        <authorList>
            <person name="Singleton D.R."/>
            <person name="Dickey A.N."/>
            <person name="Scholl E.H."/>
            <person name="Wright F.A."/>
            <person name="Aitken M.D."/>
        </authorList>
    </citation>
    <scope>NUCLEOTIDE SEQUENCE [LARGE SCALE GENOMIC DNA]</scope>
    <source>
        <strain evidence="2">TR3.2</strain>
    </source>
</reference>
<dbReference type="AlphaFoldDB" id="A0A1B1YWI9"/>
<organism evidence="1 2">
    <name type="scientific">Immundisolibacter cernigliae</name>
    <dbReference type="NCBI Taxonomy" id="1810504"/>
    <lineage>
        <taxon>Bacteria</taxon>
        <taxon>Pseudomonadati</taxon>
        <taxon>Pseudomonadota</taxon>
        <taxon>Gammaproteobacteria</taxon>
        <taxon>Immundisolibacterales</taxon>
        <taxon>Immundisolibacteraceae</taxon>
        <taxon>Immundisolibacter</taxon>
    </lineage>
</organism>
<gene>
    <name evidence="1" type="ORF">PG2T_14180</name>
</gene>
<dbReference type="RefSeq" id="WP_068806920.1">
    <property type="nucleotide sequence ID" value="NZ_CP014671.1"/>
</dbReference>
<keyword evidence="2" id="KW-1185">Reference proteome</keyword>
<accession>A0A1B1YWI9</accession>
<name>A0A1B1YWI9_9GAMM</name>
<dbReference type="EMBL" id="CP014671">
    <property type="protein sequence ID" value="ANX05215.1"/>
    <property type="molecule type" value="Genomic_DNA"/>
</dbReference>
<dbReference type="CDD" id="cd00090">
    <property type="entry name" value="HTH_ARSR"/>
    <property type="match status" value="1"/>
</dbReference>
<dbReference type="InterPro" id="IPR036388">
    <property type="entry name" value="WH-like_DNA-bd_sf"/>
</dbReference>
<dbReference type="GO" id="GO:0006355">
    <property type="term" value="P:regulation of DNA-templated transcription"/>
    <property type="evidence" value="ECO:0007669"/>
    <property type="project" value="UniProtKB-ARBA"/>
</dbReference>
<dbReference type="Pfam" id="PF25212">
    <property type="entry name" value="HVO_A0114"/>
    <property type="match status" value="1"/>
</dbReference>
<protein>
    <recommendedName>
        <fullName evidence="3">HTH marR-type domain-containing protein</fullName>
    </recommendedName>
</protein>
<dbReference type="InterPro" id="IPR011991">
    <property type="entry name" value="ArsR-like_HTH"/>
</dbReference>
<dbReference type="STRING" id="1810504.PG2T_14180"/>
<evidence type="ECO:0008006" key="3">
    <source>
        <dbReference type="Google" id="ProtNLM"/>
    </source>
</evidence>
<dbReference type="KEGG" id="gbi:PG2T_14180"/>
<dbReference type="Proteomes" id="UP000092952">
    <property type="component" value="Chromosome"/>
</dbReference>
<dbReference type="SUPFAM" id="SSF46785">
    <property type="entry name" value="Winged helix' DNA-binding domain"/>
    <property type="match status" value="1"/>
</dbReference>
<dbReference type="InParanoid" id="A0A1B1YWI9"/>
<dbReference type="Gene3D" id="1.10.10.10">
    <property type="entry name" value="Winged helix-like DNA-binding domain superfamily/Winged helix DNA-binding domain"/>
    <property type="match status" value="1"/>
</dbReference>
<dbReference type="OrthoDB" id="8449527at2"/>